<feature type="transmembrane region" description="Helical" evidence="1">
    <location>
        <begin position="21"/>
        <end position="42"/>
    </location>
</feature>
<dbReference type="InterPro" id="IPR010364">
    <property type="entry name" value="Uncharacterised_IM_CreD"/>
</dbReference>
<dbReference type="Pfam" id="PF06123">
    <property type="entry name" value="CreD"/>
    <property type="match status" value="1"/>
</dbReference>
<evidence type="ECO:0000313" key="3">
    <source>
        <dbReference type="Proteomes" id="UP000474296"/>
    </source>
</evidence>
<dbReference type="AlphaFoldDB" id="A0A6M0CK12"/>
<dbReference type="RefSeq" id="WP_164029505.1">
    <property type="nucleotide sequence ID" value="NZ_JAABOQ010000001.1"/>
</dbReference>
<feature type="transmembrane region" description="Helical" evidence="1">
    <location>
        <begin position="383"/>
        <end position="401"/>
    </location>
</feature>
<evidence type="ECO:0000256" key="1">
    <source>
        <dbReference type="SAM" id="Phobius"/>
    </source>
</evidence>
<dbReference type="NCBIfam" id="NF008712">
    <property type="entry name" value="PRK11715.1-1"/>
    <property type="match status" value="1"/>
</dbReference>
<feature type="transmembrane region" description="Helical" evidence="1">
    <location>
        <begin position="332"/>
        <end position="351"/>
    </location>
</feature>
<evidence type="ECO:0000313" key="2">
    <source>
        <dbReference type="EMBL" id="NER16259.1"/>
    </source>
</evidence>
<feature type="transmembrane region" description="Helical" evidence="1">
    <location>
        <begin position="413"/>
        <end position="430"/>
    </location>
</feature>
<reference evidence="2 3" key="1">
    <citation type="submission" date="2020-01" db="EMBL/GenBank/DDBJ databases">
        <title>Spongiivirga citrea KCTC 32990T.</title>
        <authorList>
            <person name="Wang G."/>
        </authorList>
    </citation>
    <scope>NUCLEOTIDE SEQUENCE [LARGE SCALE GENOMIC DNA]</scope>
    <source>
        <strain evidence="2 3">KCTC 32990</strain>
    </source>
</reference>
<proteinExistence type="predicted"/>
<dbReference type="PIRSF" id="PIRSF004548">
    <property type="entry name" value="CreD"/>
    <property type="match status" value="1"/>
</dbReference>
<dbReference type="GO" id="GO:0005886">
    <property type="term" value="C:plasma membrane"/>
    <property type="evidence" value="ECO:0007669"/>
    <property type="project" value="TreeGrafter"/>
</dbReference>
<sequence length="463" mass="52670">MEHTSSNNQGSRFGNWIKTSITARMLMVGLLIVVLLIPLAYIKSLISERAGRQQEVISEINDKWGEEVLIYGPFLKVPYKTYIETTYTDQETKKVQTERKEKIKYGYFFPESLDIKGTVNPEPKSRGIYTTAVYQSETILTGTFANLDFSEEEVAPEDIVWDKARMIIKTSNLKGVNDEVAVNINSNRYPFSSLYEGKKNQGYYDPNNITMHTLRSIVLKDTDTPKESAVTFSIDLNINGSKQIRFVPVGKETTANLKSDWKTANFIGEFLPNNPDKITDNGFDAKWKVLDLNRPFAQQTFNYIPDLNEYASGVNFMIPVDEYQKSERSAKYGFLVIALTFLIFFLIQTLSKINIHPFQYLMIGLALTMFYTLLISISEHSSFLKAYLIAGISVIALITLYSRSILKNIKFPMFVLASLTALYAFIFTIIQLESYALLVGSIGLFVILAIVMYVSRKIDWQNG</sequence>
<keyword evidence="1" id="KW-0812">Transmembrane</keyword>
<protein>
    <submittedName>
        <fullName evidence="2">Cell envelope integrity protein CreD</fullName>
    </submittedName>
</protein>
<dbReference type="PANTHER" id="PTHR30092">
    <property type="entry name" value="INNER MEMBRANE PROTEIN CRED"/>
    <property type="match status" value="1"/>
</dbReference>
<comment type="caution">
    <text evidence="2">The sequence shown here is derived from an EMBL/GenBank/DDBJ whole genome shotgun (WGS) entry which is preliminary data.</text>
</comment>
<feature type="transmembrane region" description="Helical" evidence="1">
    <location>
        <begin position="436"/>
        <end position="454"/>
    </location>
</feature>
<dbReference type="EMBL" id="JAABOQ010000001">
    <property type="protein sequence ID" value="NER16259.1"/>
    <property type="molecule type" value="Genomic_DNA"/>
</dbReference>
<accession>A0A6M0CK12</accession>
<dbReference type="Proteomes" id="UP000474296">
    <property type="component" value="Unassembled WGS sequence"/>
</dbReference>
<name>A0A6M0CK12_9FLAO</name>
<keyword evidence="1" id="KW-0472">Membrane</keyword>
<keyword evidence="3" id="KW-1185">Reference proteome</keyword>
<dbReference type="PANTHER" id="PTHR30092:SF0">
    <property type="entry name" value="INNER MEMBRANE PROTEIN CRED"/>
    <property type="match status" value="1"/>
</dbReference>
<keyword evidence="1" id="KW-1133">Transmembrane helix</keyword>
<feature type="transmembrane region" description="Helical" evidence="1">
    <location>
        <begin position="358"/>
        <end position="377"/>
    </location>
</feature>
<organism evidence="2 3">
    <name type="scientific">Spongiivirga citrea</name>
    <dbReference type="NCBI Taxonomy" id="1481457"/>
    <lineage>
        <taxon>Bacteria</taxon>
        <taxon>Pseudomonadati</taxon>
        <taxon>Bacteroidota</taxon>
        <taxon>Flavobacteriia</taxon>
        <taxon>Flavobacteriales</taxon>
        <taxon>Flavobacteriaceae</taxon>
        <taxon>Spongiivirga</taxon>
    </lineage>
</organism>
<gene>
    <name evidence="2" type="primary">creD</name>
    <name evidence="2" type="ORF">GWK10_03500</name>
</gene>